<dbReference type="InterPro" id="IPR042095">
    <property type="entry name" value="SUMF_sf"/>
</dbReference>
<feature type="signal peptide" evidence="1">
    <location>
        <begin position="1"/>
        <end position="26"/>
    </location>
</feature>
<keyword evidence="4" id="KW-1185">Reference proteome</keyword>
<evidence type="ECO:0000313" key="3">
    <source>
        <dbReference type="EMBL" id="QCI67154.1"/>
    </source>
</evidence>
<feature type="chain" id="PRO_5020775763" evidence="1">
    <location>
        <begin position="27"/>
        <end position="329"/>
    </location>
</feature>
<dbReference type="PANTHER" id="PTHR23150">
    <property type="entry name" value="SULFATASE MODIFYING FACTOR 1, 2"/>
    <property type="match status" value="1"/>
</dbReference>
<sequence>MGPAWCRILRSVALAMLLAGASLNGAEGQPLPVERVGALKPGEAFRECEACPEMVVVPSGEFLMGAAAGDATGFDLPQHAVRIGAPFAVSRFEITVEQYAAFARDSGHAVSRCVLLEDSANGRFNPRDDRSWQAPGFPQGGTHPVTCVSWADAKAYVAWLARTTGKSYRLLSEAEWEYAARAGSTTRYPFGADANSLCLHGNGADETLRRQTAALDLPEDLSDIACSDNHLRTAPVGSFPANGFGLHDMLGNVAEWVEDCNQTMETGRGYEGAPADGSAWTGGSCSGRGARGGHWGADAKELQSNARGGGPRAEGADFLGIRVARTLAP</sequence>
<evidence type="ECO:0000313" key="4">
    <source>
        <dbReference type="Proteomes" id="UP000298781"/>
    </source>
</evidence>
<protein>
    <submittedName>
        <fullName evidence="3">Formylglycine-generating enzyme family protein</fullName>
    </submittedName>
</protein>
<reference evidence="3 4" key="1">
    <citation type="submission" date="2019-04" db="EMBL/GenBank/DDBJ databases">
        <title>Phreatobacter aquaticus sp. nov.</title>
        <authorList>
            <person name="Choi A."/>
        </authorList>
    </citation>
    <scope>NUCLEOTIDE SEQUENCE [LARGE SCALE GENOMIC DNA]</scope>
    <source>
        <strain evidence="3 4">KCTC 52518</strain>
    </source>
</reference>
<dbReference type="Pfam" id="PF03781">
    <property type="entry name" value="FGE-sulfatase"/>
    <property type="match status" value="1"/>
</dbReference>
<evidence type="ECO:0000256" key="1">
    <source>
        <dbReference type="SAM" id="SignalP"/>
    </source>
</evidence>
<dbReference type="AlphaFoldDB" id="A0A4D7B0H2"/>
<dbReference type="Gene3D" id="3.90.1580.10">
    <property type="entry name" value="paralog of FGE (formylglycine-generating enzyme)"/>
    <property type="match status" value="1"/>
</dbReference>
<evidence type="ECO:0000259" key="2">
    <source>
        <dbReference type="Pfam" id="PF03781"/>
    </source>
</evidence>
<dbReference type="GO" id="GO:0120147">
    <property type="term" value="F:formylglycine-generating oxidase activity"/>
    <property type="evidence" value="ECO:0007669"/>
    <property type="project" value="TreeGrafter"/>
</dbReference>
<organism evidence="3 4">
    <name type="scientific">Phreatobacter stygius</name>
    <dbReference type="NCBI Taxonomy" id="1940610"/>
    <lineage>
        <taxon>Bacteria</taxon>
        <taxon>Pseudomonadati</taxon>
        <taxon>Pseudomonadota</taxon>
        <taxon>Alphaproteobacteria</taxon>
        <taxon>Hyphomicrobiales</taxon>
        <taxon>Phreatobacteraceae</taxon>
        <taxon>Phreatobacter</taxon>
    </lineage>
</organism>
<dbReference type="OrthoDB" id="9768004at2"/>
<accession>A0A4D7B0H2</accession>
<dbReference type="InterPro" id="IPR051043">
    <property type="entry name" value="Sulfatase_Mod_Factor_Kinase"/>
</dbReference>
<dbReference type="InterPro" id="IPR005532">
    <property type="entry name" value="SUMF_dom"/>
</dbReference>
<gene>
    <name evidence="3" type="ORF">E8M01_24695</name>
</gene>
<keyword evidence="1" id="KW-0732">Signal</keyword>
<feature type="domain" description="Sulfatase-modifying factor enzyme-like" evidence="2">
    <location>
        <begin position="51"/>
        <end position="325"/>
    </location>
</feature>
<dbReference type="KEGG" id="pstg:E8M01_24695"/>
<name>A0A4D7B0H2_9HYPH</name>
<dbReference type="EMBL" id="CP039690">
    <property type="protein sequence ID" value="QCI67154.1"/>
    <property type="molecule type" value="Genomic_DNA"/>
</dbReference>
<proteinExistence type="predicted"/>
<dbReference type="SUPFAM" id="SSF56436">
    <property type="entry name" value="C-type lectin-like"/>
    <property type="match status" value="1"/>
</dbReference>
<dbReference type="RefSeq" id="WP_136962589.1">
    <property type="nucleotide sequence ID" value="NZ_CP039690.1"/>
</dbReference>
<dbReference type="Proteomes" id="UP000298781">
    <property type="component" value="Chromosome"/>
</dbReference>
<dbReference type="InterPro" id="IPR016187">
    <property type="entry name" value="CTDL_fold"/>
</dbReference>
<dbReference type="PANTHER" id="PTHR23150:SF35">
    <property type="entry name" value="BLL6746 PROTEIN"/>
    <property type="match status" value="1"/>
</dbReference>